<accession>A0A8K1CGM1</accession>
<keyword evidence="3" id="KW-1185">Reference proteome</keyword>
<proteinExistence type="predicted"/>
<dbReference type="AlphaFoldDB" id="A0A8K1CGM1"/>
<evidence type="ECO:0000313" key="2">
    <source>
        <dbReference type="EMBL" id="TMW62441.1"/>
    </source>
</evidence>
<protein>
    <submittedName>
        <fullName evidence="2">Uncharacterized protein</fullName>
    </submittedName>
</protein>
<sequence length="384" mass="43854">MALESFSSWRSCGRETLRLLAWVFGPAFFAELNEPETETKPADQYLVMTAASTLINDLGPCAAREFIKAAPRATARLAERCSTDDARCRDLEKRVVELEERLKTSEATNASLARVLESTQAQLERANAENTMLATSEYTASLVPNPLALAAELKKLYGDDRLEGDTEFWAHLIETANSAHFGREYWEFLHWFTFRSTTSDLKSTDPDIQAEFDFSTAARKQIVAWKIDRDDRMAVFMKIYTSLMQELNELTAHDPDLMHICWEPAVWFCPSEPCYLIPTKDLKEKKITLRQFIREEDAGEPLRVRCRGTVKAFAKLEVVNTLDLPSHLRQRFHDHIEGKHAGYDLPPLVKEDELRNLAQISKKKHARLTLAQAFLAKDSETMHV</sequence>
<dbReference type="Proteomes" id="UP000794436">
    <property type="component" value="Unassembled WGS sequence"/>
</dbReference>
<feature type="coiled-coil region" evidence="1">
    <location>
        <begin position="81"/>
        <end position="136"/>
    </location>
</feature>
<reference evidence="2" key="1">
    <citation type="submission" date="2019-03" db="EMBL/GenBank/DDBJ databases">
        <title>Long read genome sequence of the mycoparasitic Pythium oligandrum ATCC 38472 isolated from sugarbeet rhizosphere.</title>
        <authorList>
            <person name="Gaulin E."/>
        </authorList>
    </citation>
    <scope>NUCLEOTIDE SEQUENCE</scope>
    <source>
        <strain evidence="2">ATCC 38472_TT</strain>
    </source>
</reference>
<evidence type="ECO:0000313" key="3">
    <source>
        <dbReference type="Proteomes" id="UP000794436"/>
    </source>
</evidence>
<evidence type="ECO:0000256" key="1">
    <source>
        <dbReference type="SAM" id="Coils"/>
    </source>
</evidence>
<name>A0A8K1CGM1_PYTOL</name>
<keyword evidence="1" id="KW-0175">Coiled coil</keyword>
<gene>
    <name evidence="2" type="ORF">Poli38472_005059</name>
</gene>
<organism evidence="2 3">
    <name type="scientific">Pythium oligandrum</name>
    <name type="common">Mycoparasitic fungus</name>
    <dbReference type="NCBI Taxonomy" id="41045"/>
    <lineage>
        <taxon>Eukaryota</taxon>
        <taxon>Sar</taxon>
        <taxon>Stramenopiles</taxon>
        <taxon>Oomycota</taxon>
        <taxon>Peronosporomycetes</taxon>
        <taxon>Pythiales</taxon>
        <taxon>Pythiaceae</taxon>
        <taxon>Pythium</taxon>
    </lineage>
</organism>
<dbReference type="EMBL" id="SPLM01000073">
    <property type="protein sequence ID" value="TMW62441.1"/>
    <property type="molecule type" value="Genomic_DNA"/>
</dbReference>
<comment type="caution">
    <text evidence="2">The sequence shown here is derived from an EMBL/GenBank/DDBJ whole genome shotgun (WGS) entry which is preliminary data.</text>
</comment>